<dbReference type="Gene3D" id="3.30.470.20">
    <property type="entry name" value="ATP-grasp fold, B domain"/>
    <property type="match status" value="1"/>
</dbReference>
<dbReference type="RefSeq" id="WP_340528804.1">
    <property type="nucleotide sequence ID" value="NZ_FMSH01000446.1"/>
</dbReference>
<name>A0A1K0INF4_CUPNE</name>
<accession>A0A1K0INF4</accession>
<dbReference type="Pfam" id="PF13549">
    <property type="entry name" value="ATP-grasp_5"/>
    <property type="match status" value="1"/>
</dbReference>
<dbReference type="EMBL" id="FMSH01000446">
    <property type="protein sequence ID" value="SCU90676.1"/>
    <property type="molecule type" value="Genomic_DNA"/>
</dbReference>
<reference evidence="1" key="1">
    <citation type="submission" date="2016-09" db="EMBL/GenBank/DDBJ databases">
        <authorList>
            <person name="Capua I."/>
            <person name="De Benedictis P."/>
            <person name="Joannis T."/>
            <person name="Lombin L.H."/>
            <person name="Cattoli G."/>
        </authorList>
    </citation>
    <scope>NUCLEOTIDE SEQUENCE</scope>
    <source>
        <strain evidence="1">B9</strain>
    </source>
</reference>
<evidence type="ECO:0000313" key="1">
    <source>
        <dbReference type="EMBL" id="SCU90676.1"/>
    </source>
</evidence>
<dbReference type="AlphaFoldDB" id="A0A1K0INF4"/>
<sequence length="73" mass="7639">MLDALRMRALLDGVRGQPAVDRAALAALLSRLSVWAAAMAPWLDELDLNPILVGPTGPVGVDCVMVFKGPQAG</sequence>
<gene>
    <name evidence="1" type="ORF">CNECB9_500003</name>
</gene>
<proteinExistence type="predicted"/>
<protein>
    <submittedName>
        <fullName evidence="1">Uncharacterized protein</fullName>
    </submittedName>
</protein>
<organism evidence="1">
    <name type="scientific">Cupriavidus necator</name>
    <name type="common">Alcaligenes eutrophus</name>
    <name type="synonym">Ralstonia eutropha</name>
    <dbReference type="NCBI Taxonomy" id="106590"/>
    <lineage>
        <taxon>Bacteria</taxon>
        <taxon>Pseudomonadati</taxon>
        <taxon>Pseudomonadota</taxon>
        <taxon>Betaproteobacteria</taxon>
        <taxon>Burkholderiales</taxon>
        <taxon>Burkholderiaceae</taxon>
        <taxon>Cupriavidus</taxon>
    </lineage>
</organism>